<dbReference type="InterPro" id="IPR019601">
    <property type="entry name" value="Oxoglutarate/Fe-dep_Oase_C"/>
</dbReference>
<dbReference type="EMBL" id="JASSZA010000014">
    <property type="protein sequence ID" value="KAK2094722.1"/>
    <property type="molecule type" value="Genomic_DNA"/>
</dbReference>
<proteinExistence type="predicted"/>
<evidence type="ECO:0000313" key="6">
    <source>
        <dbReference type="EMBL" id="KAK2094722.1"/>
    </source>
</evidence>
<comment type="caution">
    <text evidence="6">The sequence shown here is derived from an EMBL/GenBank/DDBJ whole genome shotgun (WGS) entry which is preliminary data.</text>
</comment>
<dbReference type="Proteomes" id="UP001266305">
    <property type="component" value="Unassembled WGS sequence"/>
</dbReference>
<keyword evidence="3" id="KW-0223">Dioxygenase</keyword>
<keyword evidence="4" id="KW-0560">Oxidoreductase</keyword>
<comment type="cofactor">
    <cofactor evidence="1">
        <name>L-ascorbate</name>
        <dbReference type="ChEBI" id="CHEBI:38290"/>
    </cofactor>
</comment>
<dbReference type="PANTHER" id="PTHR12117">
    <property type="entry name" value="HISTONE ACETYLTRANSFERASE COMPLEX"/>
    <property type="match status" value="1"/>
</dbReference>
<dbReference type="SMART" id="SM00702">
    <property type="entry name" value="P4Hc"/>
    <property type="match status" value="1"/>
</dbReference>
<evidence type="ECO:0000256" key="3">
    <source>
        <dbReference type="ARBA" id="ARBA00022964"/>
    </source>
</evidence>
<dbReference type="Pfam" id="PF13661">
    <property type="entry name" value="2OG-FeII_Oxy_4"/>
    <property type="match status" value="1"/>
</dbReference>
<dbReference type="InterPro" id="IPR039558">
    <property type="entry name" value="TPA1/OFD1_N"/>
</dbReference>
<dbReference type="Gene3D" id="2.60.120.620">
    <property type="entry name" value="q2cbj1_9rhob like domain"/>
    <property type="match status" value="2"/>
</dbReference>
<reference evidence="6 7" key="1">
    <citation type="submission" date="2023-05" db="EMBL/GenBank/DDBJ databases">
        <title>B98-5 Cell Line De Novo Hybrid Assembly: An Optical Mapping Approach.</title>
        <authorList>
            <person name="Kananen K."/>
            <person name="Auerbach J.A."/>
            <person name="Kautto E."/>
            <person name="Blachly J.S."/>
        </authorList>
    </citation>
    <scope>NUCLEOTIDE SEQUENCE [LARGE SCALE GENOMIC DNA]</scope>
    <source>
        <strain evidence="6">B95-8</strain>
        <tissue evidence="6">Cell line</tissue>
    </source>
</reference>
<name>A0ABQ9UCE0_SAGOE</name>
<dbReference type="Pfam" id="PF10637">
    <property type="entry name" value="Ofd1_CTDD"/>
    <property type="match status" value="1"/>
</dbReference>
<evidence type="ECO:0000256" key="4">
    <source>
        <dbReference type="ARBA" id="ARBA00023002"/>
    </source>
</evidence>
<accession>A0ABQ9UCE0</accession>
<dbReference type="InterPro" id="IPR006620">
    <property type="entry name" value="Pro_4_hyd_alph"/>
</dbReference>
<keyword evidence="7" id="KW-1185">Reference proteome</keyword>
<gene>
    <name evidence="6" type="primary">OGFOD1_1</name>
    <name evidence="6" type="ORF">P7K49_028460</name>
</gene>
<keyword evidence="2" id="KW-0847">Vitamin C</keyword>
<sequence length="236" mass="28243">MNIDPFLHWIIPNFIQSQDFLEGLQKELMNLDFHEKYNGLYKFQHCDDLKKRREPHISALRKILSEDFWSWLSNISKIDLELTNNMSYTKYEFTEALLCHADKVEGCWITFILYLFPSWDRSLGGTRDLYHIDEQFQLKQIVKSSIPSWNKLVFFEAFQCPFTRFEPLIPQIPHIPQDYEIVFDWINATYLDMNYQVQIQGEFEESSEILLKEFLKSEKFAKVCEALENRDVERGS</sequence>
<evidence type="ECO:0000256" key="1">
    <source>
        <dbReference type="ARBA" id="ARBA00001961"/>
    </source>
</evidence>
<protein>
    <submittedName>
        <fullName evidence="6">Prolyl 3-hydroxylase ogfod1</fullName>
    </submittedName>
</protein>
<evidence type="ECO:0000259" key="5">
    <source>
        <dbReference type="SMART" id="SM00702"/>
    </source>
</evidence>
<feature type="domain" description="Prolyl 4-hydroxylase alpha subunit" evidence="5">
    <location>
        <begin position="6"/>
        <end position="175"/>
    </location>
</feature>
<dbReference type="PANTHER" id="PTHR12117:SF0">
    <property type="entry name" value="PROLYL 3-HYDROXYLASE OGFOD1"/>
    <property type="match status" value="1"/>
</dbReference>
<dbReference type="InterPro" id="IPR051842">
    <property type="entry name" value="uS12_prolyl_hydroxylase"/>
</dbReference>
<organism evidence="6 7">
    <name type="scientific">Saguinus oedipus</name>
    <name type="common">Cotton-top tamarin</name>
    <name type="synonym">Oedipomidas oedipus</name>
    <dbReference type="NCBI Taxonomy" id="9490"/>
    <lineage>
        <taxon>Eukaryota</taxon>
        <taxon>Metazoa</taxon>
        <taxon>Chordata</taxon>
        <taxon>Craniata</taxon>
        <taxon>Vertebrata</taxon>
        <taxon>Euteleostomi</taxon>
        <taxon>Mammalia</taxon>
        <taxon>Eutheria</taxon>
        <taxon>Euarchontoglires</taxon>
        <taxon>Primates</taxon>
        <taxon>Haplorrhini</taxon>
        <taxon>Platyrrhini</taxon>
        <taxon>Cebidae</taxon>
        <taxon>Callitrichinae</taxon>
        <taxon>Saguinus</taxon>
    </lineage>
</organism>
<evidence type="ECO:0000313" key="7">
    <source>
        <dbReference type="Proteomes" id="UP001266305"/>
    </source>
</evidence>
<evidence type="ECO:0000256" key="2">
    <source>
        <dbReference type="ARBA" id="ARBA00022896"/>
    </source>
</evidence>